<gene>
    <name evidence="1" type="ORF">L2E82_01869</name>
</gene>
<organism evidence="1 2">
    <name type="scientific">Cichorium intybus</name>
    <name type="common">Chicory</name>
    <dbReference type="NCBI Taxonomy" id="13427"/>
    <lineage>
        <taxon>Eukaryota</taxon>
        <taxon>Viridiplantae</taxon>
        <taxon>Streptophyta</taxon>
        <taxon>Embryophyta</taxon>
        <taxon>Tracheophyta</taxon>
        <taxon>Spermatophyta</taxon>
        <taxon>Magnoliopsida</taxon>
        <taxon>eudicotyledons</taxon>
        <taxon>Gunneridae</taxon>
        <taxon>Pentapetalae</taxon>
        <taxon>asterids</taxon>
        <taxon>campanulids</taxon>
        <taxon>Asterales</taxon>
        <taxon>Asteraceae</taxon>
        <taxon>Cichorioideae</taxon>
        <taxon>Cichorieae</taxon>
        <taxon>Cichoriinae</taxon>
        <taxon>Cichorium</taxon>
    </lineage>
</organism>
<sequence>MTDLNRMDVHEALDKARAENERLEEEIRTKTDLYNNLRKAQHELVTKFQETKLQSEKQATQLNAKSEEMISKLEENLRDVEDQLKWKNEKFEHLEEAHERLQDNFRSNKAEWEKEKSLLLEEISSVQRSLDSQIRISETLQTQLKICNQALAHEESTRKLLEVEVSEYKSRFDNIFLECHEAKATIEKLSHKRDEEVAELRDTLATKDSVSKEMGYKMAHLEQENQDLITSLKEFQESVIVKCGQTGLLKKLQKKYQDLEQLHKKCSDNLKEKEVEWKSYMEKAKKEMDEYLSKLKLQDEKVKHLQKELEDFQIQNRKDDLDDLSDKFVKLEKEKLLAERQSMLLETSLQACKSENESLLCKTNEQNEKVLDLQQQLVLLETMVTERTETIEAQTQEKDKYFKIIQDKESSLENMLIGFEQEKRSLLQVIEERNKRIQELIKEITNVFKSLEEKQIENDVINQSLHKMEIEVSDLCEKMKLKDKLLLQASQHEEELQVLLEIKKLEIEKMKEQFGDEKRQLEVENQGLHEDVTTLLSDREDLIIQMDKMSEQIGEFSKDDELLMSMLDNMLKKSSG</sequence>
<accession>A0ACB9H040</accession>
<dbReference type="EMBL" id="CM042009">
    <property type="protein sequence ID" value="KAI3789082.1"/>
    <property type="molecule type" value="Genomic_DNA"/>
</dbReference>
<proteinExistence type="predicted"/>
<evidence type="ECO:0000313" key="2">
    <source>
        <dbReference type="Proteomes" id="UP001055811"/>
    </source>
</evidence>
<protein>
    <submittedName>
        <fullName evidence="1">Uncharacterized protein</fullName>
    </submittedName>
</protein>
<reference evidence="1 2" key="2">
    <citation type="journal article" date="2022" name="Mol. Ecol. Resour.">
        <title>The genomes of chicory, endive, great burdock and yacon provide insights into Asteraceae paleo-polyploidization history and plant inulin production.</title>
        <authorList>
            <person name="Fan W."/>
            <person name="Wang S."/>
            <person name="Wang H."/>
            <person name="Wang A."/>
            <person name="Jiang F."/>
            <person name="Liu H."/>
            <person name="Zhao H."/>
            <person name="Xu D."/>
            <person name="Zhang Y."/>
        </authorList>
    </citation>
    <scope>NUCLEOTIDE SEQUENCE [LARGE SCALE GENOMIC DNA]</scope>
    <source>
        <strain evidence="2">cv. Punajuju</strain>
        <tissue evidence="1">Leaves</tissue>
    </source>
</reference>
<dbReference type="Proteomes" id="UP001055811">
    <property type="component" value="Linkage Group LG01"/>
</dbReference>
<evidence type="ECO:0000313" key="1">
    <source>
        <dbReference type="EMBL" id="KAI3789082.1"/>
    </source>
</evidence>
<name>A0ACB9H040_CICIN</name>
<comment type="caution">
    <text evidence="1">The sequence shown here is derived from an EMBL/GenBank/DDBJ whole genome shotgun (WGS) entry which is preliminary data.</text>
</comment>
<reference evidence="2" key="1">
    <citation type="journal article" date="2022" name="Mol. Ecol. Resour.">
        <title>The genomes of chicory, endive, great burdock and yacon provide insights into Asteraceae palaeo-polyploidization history and plant inulin production.</title>
        <authorList>
            <person name="Fan W."/>
            <person name="Wang S."/>
            <person name="Wang H."/>
            <person name="Wang A."/>
            <person name="Jiang F."/>
            <person name="Liu H."/>
            <person name="Zhao H."/>
            <person name="Xu D."/>
            <person name="Zhang Y."/>
        </authorList>
    </citation>
    <scope>NUCLEOTIDE SEQUENCE [LARGE SCALE GENOMIC DNA]</scope>
    <source>
        <strain evidence="2">cv. Punajuju</strain>
    </source>
</reference>
<keyword evidence="2" id="KW-1185">Reference proteome</keyword>